<accession>Q5KCI7</accession>
<dbReference type="OrthoDB" id="2596526at2759"/>
<feature type="compositionally biased region" description="Polar residues" evidence="1">
    <location>
        <begin position="640"/>
        <end position="654"/>
    </location>
</feature>
<evidence type="ECO:0000313" key="2">
    <source>
        <dbReference type="EMBL" id="AAW45000.2"/>
    </source>
</evidence>
<name>Q5KCI7_CRYD1</name>
<feature type="compositionally biased region" description="Basic and acidic residues" evidence="1">
    <location>
        <begin position="235"/>
        <end position="244"/>
    </location>
</feature>
<evidence type="ECO:0000313" key="3">
    <source>
        <dbReference type="Proteomes" id="UP000002149"/>
    </source>
</evidence>
<dbReference type="EMBL" id="AE017348">
    <property type="protein sequence ID" value="AAW45000.2"/>
    <property type="molecule type" value="Genomic_DNA"/>
</dbReference>
<dbReference type="eggNOG" id="ENOG502RPRS">
    <property type="taxonomic scope" value="Eukaryota"/>
</dbReference>
<feature type="region of interest" description="Disordered" evidence="1">
    <location>
        <begin position="30"/>
        <end position="103"/>
    </location>
</feature>
<dbReference type="Proteomes" id="UP000002149">
    <property type="component" value="Chromosome 8"/>
</dbReference>
<sequence>MPRTQQPSTGLGIEDELSFGSDEDLIADVGEIALPATAPNPPSNAKADKDRKSRFKLSGKKKSAEGSVLASAHPQHSTREMRDTSHKKEKKSKEGRSLASASIVLDPQMESVLDLTSGGAYYNAGSASGGSTPSLPSLTSGSTTSSRKKGGFRNALKGLGMKKESEQSSLFATRQREKLDKLKQVHSIDSFSTGEYSMQPSIDLSLSTYSSRRTDTTMSSVYHHLTPTNAPGTKSRTEREESLHSKHASVSSVTPSQPPSYANTDRQPAASNHKMILEKFPEAPATKETIPLSSPSTLSSRAPSPFLSPALTSILLPSFPTTASSLENIQILSATVIRRTDSSSIEKERSSSLRNLAGGLGNGSSPSSKRPVWISQQMILTSFKIGGNTPVGSPNPEAAHVITSESETDAAKTTAHLHLFSIPTTTPRSSLKSSTSPIKPSPPQPQVELERMMLKADSTAGFWEETNGERKFVMRIGFGYGKGEEREGEGVEWIVEMRNAEQLREWIQQIKSIAVVIRAEKEGHGHAIREAFSTGSARGDDLALALNMQRLTPSHSIKSRPTSYQSGNTGTPVRNSVSSPIGRPPRKESLPEAPTPSRAPASIVEEDKQEAAKEESPMLLPEEIRGRLDRLDLGLYTPPTRGSNLRQASETSLSPARLNQPIPAKLPPPTVAPPSIPKFAIPAPQEKEKKMLTEAEKVRLEAQASTPVPVAPVSVLAGSSTTLHAPEQAADAQSIHSIPSVSSKTSTTTSRRRAAKKMALDIMSEFNESGMGDFEVEEEVPINEDRARAVRFA</sequence>
<dbReference type="KEGG" id="cne:CNH01160"/>
<dbReference type="AlphaFoldDB" id="Q5KCI7"/>
<feature type="compositionally biased region" description="Pro residues" evidence="1">
    <location>
        <begin position="664"/>
        <end position="676"/>
    </location>
</feature>
<keyword evidence="3" id="KW-1185">Reference proteome</keyword>
<feature type="region of interest" description="Disordered" evidence="1">
    <location>
        <begin position="728"/>
        <end position="756"/>
    </location>
</feature>
<protein>
    <submittedName>
        <fullName evidence="2">Uncharacterized protein</fullName>
    </submittedName>
</protein>
<feature type="compositionally biased region" description="Low complexity" evidence="1">
    <location>
        <begin position="424"/>
        <end position="438"/>
    </location>
</feature>
<feature type="compositionally biased region" description="Polar residues" evidence="1">
    <location>
        <begin position="552"/>
        <end position="579"/>
    </location>
</feature>
<feature type="compositionally biased region" description="Basic residues" evidence="1">
    <location>
        <begin position="52"/>
        <end position="61"/>
    </location>
</feature>
<feature type="compositionally biased region" description="Polar residues" evidence="1">
    <location>
        <begin position="218"/>
        <end position="234"/>
    </location>
</feature>
<dbReference type="PaxDb" id="214684-Q5KCI7"/>
<feature type="compositionally biased region" description="Basic and acidic residues" evidence="1">
    <location>
        <begin position="77"/>
        <end position="96"/>
    </location>
</feature>
<feature type="compositionally biased region" description="Basic and acidic residues" evidence="1">
    <location>
        <begin position="605"/>
        <end position="632"/>
    </location>
</feature>
<feature type="region of interest" description="Disordered" evidence="1">
    <location>
        <begin position="218"/>
        <end position="268"/>
    </location>
</feature>
<feature type="region of interest" description="Disordered" evidence="1">
    <location>
        <begin position="1"/>
        <end position="20"/>
    </location>
</feature>
<gene>
    <name evidence="2" type="ordered locus">CNH01160</name>
</gene>
<feature type="compositionally biased region" description="Low complexity" evidence="1">
    <location>
        <begin position="122"/>
        <end position="145"/>
    </location>
</feature>
<dbReference type="RefSeq" id="XP_024513327.1">
    <property type="nucleotide sequence ID" value="XM_024657649.1"/>
</dbReference>
<dbReference type="InParanoid" id="Q5KCI7"/>
<feature type="region of interest" description="Disordered" evidence="1">
    <location>
        <begin position="122"/>
        <end position="171"/>
    </location>
</feature>
<dbReference type="VEuPathDB" id="FungiDB:CNH01160"/>
<feature type="compositionally biased region" description="Basic and acidic residues" evidence="1">
    <location>
        <begin position="339"/>
        <end position="351"/>
    </location>
</feature>
<proteinExistence type="predicted"/>
<organism evidence="2 3">
    <name type="scientific">Cryptococcus deneoformans (strain JEC21 / ATCC MYA-565)</name>
    <name type="common">Cryptococcus neoformans var. neoformans serotype D</name>
    <dbReference type="NCBI Taxonomy" id="214684"/>
    <lineage>
        <taxon>Eukaryota</taxon>
        <taxon>Fungi</taxon>
        <taxon>Dikarya</taxon>
        <taxon>Basidiomycota</taxon>
        <taxon>Agaricomycotina</taxon>
        <taxon>Tremellomycetes</taxon>
        <taxon>Tremellales</taxon>
        <taxon>Cryptococcaceae</taxon>
        <taxon>Cryptococcus</taxon>
        <taxon>Cryptococcus neoformans species complex</taxon>
    </lineage>
</organism>
<evidence type="ECO:0000256" key="1">
    <source>
        <dbReference type="SAM" id="MobiDB-lite"/>
    </source>
</evidence>
<reference evidence="2 3" key="1">
    <citation type="journal article" date="2005" name="Science">
        <title>The genome of the basidiomycetous yeast and human pathogen Cryptococcus neoformans.</title>
        <authorList>
            <person name="Loftus B.J."/>
            <person name="Fung E."/>
            <person name="Roncaglia P."/>
            <person name="Rowley D."/>
            <person name="Amedeo P."/>
            <person name="Bruno D."/>
            <person name="Vamathevan J."/>
            <person name="Miranda M."/>
            <person name="Anderson I.J."/>
            <person name="Fraser J.A."/>
            <person name="Allen J.E."/>
            <person name="Bosdet I.E."/>
            <person name="Brent M.R."/>
            <person name="Chiu R."/>
            <person name="Doering T.L."/>
            <person name="Donlin M.J."/>
            <person name="D'Souza C.A."/>
            <person name="Fox D.S."/>
            <person name="Grinberg V."/>
            <person name="Fu J."/>
            <person name="Fukushima M."/>
            <person name="Haas B.J."/>
            <person name="Huang J.C."/>
            <person name="Janbon G."/>
            <person name="Jones S.J."/>
            <person name="Koo H.L."/>
            <person name="Krzywinski M.I."/>
            <person name="Kwon-Chung J.K."/>
            <person name="Lengeler K.B."/>
            <person name="Maiti R."/>
            <person name="Marra M.A."/>
            <person name="Marra R.E."/>
            <person name="Mathewson C.A."/>
            <person name="Mitchell T.G."/>
            <person name="Pertea M."/>
            <person name="Riggs F.R."/>
            <person name="Salzberg S.L."/>
            <person name="Schein J.E."/>
            <person name="Shvartsbeyn A."/>
            <person name="Shin H."/>
            <person name="Shumway M."/>
            <person name="Specht C.A."/>
            <person name="Suh B.B."/>
            <person name="Tenney A."/>
            <person name="Utterback T.R."/>
            <person name="Wickes B.L."/>
            <person name="Wortman J.R."/>
            <person name="Wye N.H."/>
            <person name="Kronstad J.W."/>
            <person name="Lodge J.K."/>
            <person name="Heitman J."/>
            <person name="Davis R.W."/>
            <person name="Fraser C.M."/>
            <person name="Hyman R.W."/>
        </authorList>
    </citation>
    <scope>NUCLEOTIDE SEQUENCE [LARGE SCALE GENOMIC DNA]</scope>
    <source>
        <strain evidence="3">JEC21 / ATCC MYA-565</strain>
    </source>
</reference>
<feature type="region of interest" description="Disordered" evidence="1">
    <location>
        <begin position="424"/>
        <end position="445"/>
    </location>
</feature>
<dbReference type="GeneID" id="3259360"/>
<feature type="region of interest" description="Disordered" evidence="1">
    <location>
        <begin position="339"/>
        <end position="371"/>
    </location>
</feature>
<dbReference type="HOGENOM" id="CLU_370138_0_0_1"/>
<feature type="region of interest" description="Disordered" evidence="1">
    <location>
        <begin position="552"/>
        <end position="676"/>
    </location>
</feature>